<evidence type="ECO:0000259" key="1">
    <source>
        <dbReference type="Pfam" id="PF00646"/>
    </source>
</evidence>
<dbReference type="Proteomes" id="UP001140949">
    <property type="component" value="Unassembled WGS sequence"/>
</dbReference>
<dbReference type="InterPro" id="IPR001810">
    <property type="entry name" value="F-box_dom"/>
</dbReference>
<evidence type="ECO:0000313" key="3">
    <source>
        <dbReference type="Proteomes" id="UP001140949"/>
    </source>
</evidence>
<feature type="domain" description="F-box" evidence="1">
    <location>
        <begin position="34"/>
        <end position="68"/>
    </location>
</feature>
<protein>
    <submittedName>
        <fullName evidence="2">Kelch motif family protein</fullName>
    </submittedName>
</protein>
<comment type="caution">
    <text evidence="2">The sequence shown here is derived from an EMBL/GenBank/DDBJ whole genome shotgun (WGS) entry which is preliminary data.</text>
</comment>
<keyword evidence="3" id="KW-1185">Reference proteome</keyword>
<dbReference type="PANTHER" id="PTHR47850">
    <property type="entry name" value="F-BOX/KELCH-REPEAT PROTEIN OR23"/>
    <property type="match status" value="1"/>
</dbReference>
<dbReference type="SMART" id="SM00612">
    <property type="entry name" value="Kelch"/>
    <property type="match status" value="2"/>
</dbReference>
<dbReference type="Pfam" id="PF00646">
    <property type="entry name" value="F-box"/>
    <property type="match status" value="1"/>
</dbReference>
<dbReference type="SUPFAM" id="SSF117281">
    <property type="entry name" value="Kelch motif"/>
    <property type="match status" value="1"/>
</dbReference>
<dbReference type="InterPro" id="IPR015915">
    <property type="entry name" value="Kelch-typ_b-propeller"/>
</dbReference>
<dbReference type="Gene3D" id="2.120.10.80">
    <property type="entry name" value="Kelch-type beta propeller"/>
    <property type="match status" value="1"/>
</dbReference>
<dbReference type="InterPro" id="IPR006652">
    <property type="entry name" value="Kelch_1"/>
</dbReference>
<dbReference type="PANTHER" id="PTHR47850:SF1">
    <property type="entry name" value="F-BOX_KELCH-REPEAT PROTEIN OR23"/>
    <property type="match status" value="1"/>
</dbReference>
<dbReference type="EMBL" id="JANAVB010005597">
    <property type="protein sequence ID" value="KAJ6847019.1"/>
    <property type="molecule type" value="Genomic_DNA"/>
</dbReference>
<evidence type="ECO:0000313" key="2">
    <source>
        <dbReference type="EMBL" id="KAJ6847019.1"/>
    </source>
</evidence>
<sequence>MFSSSSSSPSPSETLTLIPLSSSSSSSSQSLLIPGLPNDISSLILCSLPLPLHPRLRSVSRLWRSFLSPSSLLPLRRLLRRSSHLLLLFPSDPSLSSPLLLDPLTCSPLFLPPLPVSPYLYALSNFLPSFIFPHLFLLGGSLLDARSYPLNHPLSSRSAFRLDLSSPVSGWSRLPSMLVPRGSFACAALPHANSILVAGGGSRHPMFPSGGGARTATVERLDVASGEWTAVGDGMPAGRAGCTGFVRRGEFWVMGGYAGYRTVAGVVPEDVFCKDAVAMDLETGRWREVGDMWEDGERRKLGKVGVVEGMGGEGDPGVFMLDNNDMYRYDFALNRWLKESSLPRKLPSEESCCFVAMNGELYVMTSSYSPRPPKKRPALEIQVYNPIKGKWRLRTTNLPFNHLIDFKAAVSCTVKL</sequence>
<proteinExistence type="predicted"/>
<dbReference type="AlphaFoldDB" id="A0AAX6I193"/>
<organism evidence="2 3">
    <name type="scientific">Iris pallida</name>
    <name type="common">Sweet iris</name>
    <dbReference type="NCBI Taxonomy" id="29817"/>
    <lineage>
        <taxon>Eukaryota</taxon>
        <taxon>Viridiplantae</taxon>
        <taxon>Streptophyta</taxon>
        <taxon>Embryophyta</taxon>
        <taxon>Tracheophyta</taxon>
        <taxon>Spermatophyta</taxon>
        <taxon>Magnoliopsida</taxon>
        <taxon>Liliopsida</taxon>
        <taxon>Asparagales</taxon>
        <taxon>Iridaceae</taxon>
        <taxon>Iridoideae</taxon>
        <taxon>Irideae</taxon>
        <taxon>Iris</taxon>
    </lineage>
</organism>
<reference evidence="2" key="2">
    <citation type="submission" date="2023-04" db="EMBL/GenBank/DDBJ databases">
        <authorList>
            <person name="Bruccoleri R.E."/>
            <person name="Oakeley E.J."/>
            <person name="Faust A.-M."/>
            <person name="Dessus-Babus S."/>
            <person name="Altorfer M."/>
            <person name="Burckhardt D."/>
            <person name="Oertli M."/>
            <person name="Naumann U."/>
            <person name="Petersen F."/>
            <person name="Wong J."/>
        </authorList>
    </citation>
    <scope>NUCLEOTIDE SEQUENCE</scope>
    <source>
        <strain evidence="2">GSM-AAB239-AS_SAM_17_03QT</strain>
        <tissue evidence="2">Leaf</tissue>
    </source>
</reference>
<reference evidence="2" key="1">
    <citation type="journal article" date="2023" name="GigaByte">
        <title>Genome assembly of the bearded iris, Iris pallida Lam.</title>
        <authorList>
            <person name="Bruccoleri R.E."/>
            <person name="Oakeley E.J."/>
            <person name="Faust A.M.E."/>
            <person name="Altorfer M."/>
            <person name="Dessus-Babus S."/>
            <person name="Burckhardt D."/>
            <person name="Oertli M."/>
            <person name="Naumann U."/>
            <person name="Petersen F."/>
            <person name="Wong J."/>
        </authorList>
    </citation>
    <scope>NUCLEOTIDE SEQUENCE</scope>
    <source>
        <strain evidence="2">GSM-AAB239-AS_SAM_17_03QT</strain>
    </source>
</reference>
<name>A0AAX6I193_IRIPA</name>
<gene>
    <name evidence="2" type="ORF">M6B38_284430</name>
</gene>
<accession>A0AAX6I193</accession>